<protein>
    <recommendedName>
        <fullName evidence="4">Tetratricopeptide repeat protein</fullName>
    </recommendedName>
</protein>
<keyword evidence="1" id="KW-0472">Membrane</keyword>
<keyword evidence="1" id="KW-0812">Transmembrane</keyword>
<dbReference type="RefSeq" id="WP_006524998.1">
    <property type="nucleotide sequence ID" value="NZ_CABJCF010000001.1"/>
</dbReference>
<dbReference type="Proteomes" id="UP000284731">
    <property type="component" value="Unassembled WGS sequence"/>
</dbReference>
<evidence type="ECO:0000313" key="2">
    <source>
        <dbReference type="EMBL" id="RGT57749.1"/>
    </source>
</evidence>
<accession>A0A412PHW0</accession>
<evidence type="ECO:0000313" key="3">
    <source>
        <dbReference type="Proteomes" id="UP000284731"/>
    </source>
</evidence>
<reference evidence="2 3" key="1">
    <citation type="submission" date="2018-08" db="EMBL/GenBank/DDBJ databases">
        <title>A genome reference for cultivated species of the human gut microbiota.</title>
        <authorList>
            <person name="Zou Y."/>
            <person name="Xue W."/>
            <person name="Luo G."/>
        </authorList>
    </citation>
    <scope>NUCLEOTIDE SEQUENCE [LARGE SCALE GENOMIC DNA]</scope>
    <source>
        <strain evidence="2 3">AF18-46</strain>
    </source>
</reference>
<dbReference type="AlphaFoldDB" id="A0A412PHW0"/>
<name>A0A412PHW0_9FIRM</name>
<sequence length="235" mass="27508">MGDRLLVFGVLLIIGIVLYVVWVFFAQRQVMYMSLLLYRQGDADRYLKELNSLSSRLFFNKKLRTLMAIDANLIKGDKEQLNKLFERATAYKLSSSDRVLVLQKELLFRIAQEENEKAVQSYEAIHKTYDKLTDKQKEKYSEILREVEYPYTIHVMHDGKYASDLMERGDTIADAVPAGVCYLRAAQSYCLKDDKDRAERALNHAAKKLKDTTYYPEIQKMIQTRNFMDVLKYKI</sequence>
<feature type="transmembrane region" description="Helical" evidence="1">
    <location>
        <begin position="6"/>
        <end position="25"/>
    </location>
</feature>
<organism evidence="2 3">
    <name type="scientific">Solobacterium moorei</name>
    <dbReference type="NCBI Taxonomy" id="102148"/>
    <lineage>
        <taxon>Bacteria</taxon>
        <taxon>Bacillati</taxon>
        <taxon>Bacillota</taxon>
        <taxon>Erysipelotrichia</taxon>
        <taxon>Erysipelotrichales</taxon>
        <taxon>Erysipelotrichaceae</taxon>
        <taxon>Solobacterium</taxon>
    </lineage>
</organism>
<proteinExistence type="predicted"/>
<gene>
    <name evidence="2" type="ORF">DWX20_01495</name>
</gene>
<evidence type="ECO:0000256" key="1">
    <source>
        <dbReference type="SAM" id="Phobius"/>
    </source>
</evidence>
<keyword evidence="1" id="KW-1133">Transmembrane helix</keyword>
<comment type="caution">
    <text evidence="2">The sequence shown here is derived from an EMBL/GenBank/DDBJ whole genome shotgun (WGS) entry which is preliminary data.</text>
</comment>
<evidence type="ECO:0008006" key="4">
    <source>
        <dbReference type="Google" id="ProtNLM"/>
    </source>
</evidence>
<dbReference type="EMBL" id="QRWX01000001">
    <property type="protein sequence ID" value="RGT57749.1"/>
    <property type="molecule type" value="Genomic_DNA"/>
</dbReference>